<name>A0ACC0A5G9_CATRO</name>
<evidence type="ECO:0000313" key="2">
    <source>
        <dbReference type="Proteomes" id="UP001060085"/>
    </source>
</evidence>
<gene>
    <name evidence="1" type="ORF">M9H77_32904</name>
</gene>
<proteinExistence type="predicted"/>
<organism evidence="1 2">
    <name type="scientific">Catharanthus roseus</name>
    <name type="common">Madagascar periwinkle</name>
    <name type="synonym">Vinca rosea</name>
    <dbReference type="NCBI Taxonomy" id="4058"/>
    <lineage>
        <taxon>Eukaryota</taxon>
        <taxon>Viridiplantae</taxon>
        <taxon>Streptophyta</taxon>
        <taxon>Embryophyta</taxon>
        <taxon>Tracheophyta</taxon>
        <taxon>Spermatophyta</taxon>
        <taxon>Magnoliopsida</taxon>
        <taxon>eudicotyledons</taxon>
        <taxon>Gunneridae</taxon>
        <taxon>Pentapetalae</taxon>
        <taxon>asterids</taxon>
        <taxon>lamiids</taxon>
        <taxon>Gentianales</taxon>
        <taxon>Apocynaceae</taxon>
        <taxon>Rauvolfioideae</taxon>
        <taxon>Vinceae</taxon>
        <taxon>Catharanthinae</taxon>
        <taxon>Catharanthus</taxon>
    </lineage>
</organism>
<reference evidence="2" key="1">
    <citation type="journal article" date="2023" name="Nat. Plants">
        <title>Single-cell RNA sequencing provides a high-resolution roadmap for understanding the multicellular compartmentation of specialized metabolism.</title>
        <authorList>
            <person name="Sun S."/>
            <person name="Shen X."/>
            <person name="Li Y."/>
            <person name="Li Y."/>
            <person name="Wang S."/>
            <person name="Li R."/>
            <person name="Zhang H."/>
            <person name="Shen G."/>
            <person name="Guo B."/>
            <person name="Wei J."/>
            <person name="Xu J."/>
            <person name="St-Pierre B."/>
            <person name="Chen S."/>
            <person name="Sun C."/>
        </authorList>
    </citation>
    <scope>NUCLEOTIDE SEQUENCE [LARGE SCALE GENOMIC DNA]</scope>
</reference>
<accession>A0ACC0A5G9</accession>
<keyword evidence="2" id="KW-1185">Reference proteome</keyword>
<evidence type="ECO:0000313" key="1">
    <source>
        <dbReference type="EMBL" id="KAI5655717.1"/>
    </source>
</evidence>
<protein>
    <submittedName>
        <fullName evidence="1">Uncharacterized protein</fullName>
    </submittedName>
</protein>
<comment type="caution">
    <text evidence="1">The sequence shown here is derived from an EMBL/GenBank/DDBJ whole genome shotgun (WGS) entry which is preliminary data.</text>
</comment>
<sequence>MMEARRKAWMEEFAIITGLIGMQFIYAGNSVFVSYLMTLGFKPSTLIILSTVATFVVLAPASFFFERNKWPRKFKLKLWMQLILISFSGVTLFQSLILKGISLTSPAMATAMPNLAPGFIFFIAWGFGLEKVKLNCKYSKIKIAGTLLCVGGAIVMSLMQSIVNADAAKEPQLSTLSPPSAEILDGKKIAGSAILLAAVIILSSTIVLQAATLRELPAPISLNAITSFIGVVFTIVFQLIREGKIETGLPILSIKNLISYSLLAGCVNGACVTFNVWAMKKRGPVLVSIFSPVGTVIAVVLSLITLEQSISLGSFGGMCIMFGGLYCVLWAKRKEEFSIYSDDSHESEYDMEKPLLS</sequence>
<dbReference type="EMBL" id="CM044707">
    <property type="protein sequence ID" value="KAI5655717.1"/>
    <property type="molecule type" value="Genomic_DNA"/>
</dbReference>
<dbReference type="Proteomes" id="UP001060085">
    <property type="component" value="Linkage Group LG07"/>
</dbReference>